<dbReference type="PANTHER" id="PTHR43464">
    <property type="entry name" value="METHYLTRANSFERASE"/>
    <property type="match status" value="1"/>
</dbReference>
<dbReference type="EMBL" id="JACHGT010000002">
    <property type="protein sequence ID" value="MBB6033107.1"/>
    <property type="molecule type" value="Genomic_DNA"/>
</dbReference>
<dbReference type="Pfam" id="PF13649">
    <property type="entry name" value="Methyltransf_25"/>
    <property type="match status" value="1"/>
</dbReference>
<dbReference type="Gene3D" id="3.40.50.150">
    <property type="entry name" value="Vaccinia Virus protein VP39"/>
    <property type="match status" value="1"/>
</dbReference>
<dbReference type="PANTHER" id="PTHR43464:SF19">
    <property type="entry name" value="UBIQUINONE BIOSYNTHESIS O-METHYLTRANSFERASE, MITOCHONDRIAL"/>
    <property type="match status" value="1"/>
</dbReference>
<keyword evidence="2 5" id="KW-0808">Transferase</keyword>
<evidence type="ECO:0000259" key="4">
    <source>
        <dbReference type="Pfam" id="PF13649"/>
    </source>
</evidence>
<accession>A0A841FIX9</accession>
<proteinExistence type="predicted"/>
<dbReference type="InterPro" id="IPR029063">
    <property type="entry name" value="SAM-dependent_MTases_sf"/>
</dbReference>
<evidence type="ECO:0000256" key="1">
    <source>
        <dbReference type="ARBA" id="ARBA00022603"/>
    </source>
</evidence>
<evidence type="ECO:0000256" key="3">
    <source>
        <dbReference type="ARBA" id="ARBA00022691"/>
    </source>
</evidence>
<keyword evidence="3" id="KW-0949">S-adenosyl-L-methionine</keyword>
<evidence type="ECO:0000313" key="5">
    <source>
        <dbReference type="EMBL" id="MBB6033107.1"/>
    </source>
</evidence>
<dbReference type="InterPro" id="IPR041698">
    <property type="entry name" value="Methyltransf_25"/>
</dbReference>
<dbReference type="Proteomes" id="UP000548476">
    <property type="component" value="Unassembled WGS sequence"/>
</dbReference>
<dbReference type="GO" id="GO:0032259">
    <property type="term" value="P:methylation"/>
    <property type="evidence" value="ECO:0007669"/>
    <property type="project" value="UniProtKB-KW"/>
</dbReference>
<gene>
    <name evidence="5" type="ORF">HNR73_000954</name>
</gene>
<dbReference type="CDD" id="cd02440">
    <property type="entry name" value="AdoMet_MTases"/>
    <property type="match status" value="1"/>
</dbReference>
<keyword evidence="6" id="KW-1185">Reference proteome</keyword>
<protein>
    <submittedName>
        <fullName evidence="5">Cyclopropane fatty-acyl-phospholipid synthase-like methyltransferase</fullName>
    </submittedName>
</protein>
<feature type="domain" description="Methyltransferase" evidence="4">
    <location>
        <begin position="37"/>
        <end position="137"/>
    </location>
</feature>
<evidence type="ECO:0000313" key="6">
    <source>
        <dbReference type="Proteomes" id="UP000548476"/>
    </source>
</evidence>
<dbReference type="GO" id="GO:0008168">
    <property type="term" value="F:methyltransferase activity"/>
    <property type="evidence" value="ECO:0007669"/>
    <property type="project" value="UniProtKB-KW"/>
</dbReference>
<dbReference type="AlphaFoldDB" id="A0A841FIX9"/>
<dbReference type="SUPFAM" id="SSF53335">
    <property type="entry name" value="S-adenosyl-L-methionine-dependent methyltransferases"/>
    <property type="match status" value="1"/>
</dbReference>
<sequence>MTSEPPRLTRMRFHGPLSDARAKRLVAGLAATGPATVLDLGCGWGELMLDLLDAAPGAKGTGVDLAADDLERGRRNAAERGLGDRAEFVEVSATGYEHEPADVVLCLGSSHALSDATPPEHTAAALAALRKHVAPGGRVLLGESYWERTPTPVELANMWPDASAGELLPLAELATLSVAAGFRVAWLETVTVGEWEEFEAAYLADKELWLADNPGDPKAAEIAAGVERHRRSFLAGYRGVMGQAYLTLVPVA</sequence>
<organism evidence="5 6">
    <name type="scientific">Phytomonospora endophytica</name>
    <dbReference type="NCBI Taxonomy" id="714109"/>
    <lineage>
        <taxon>Bacteria</taxon>
        <taxon>Bacillati</taxon>
        <taxon>Actinomycetota</taxon>
        <taxon>Actinomycetes</taxon>
        <taxon>Micromonosporales</taxon>
        <taxon>Micromonosporaceae</taxon>
        <taxon>Phytomonospora</taxon>
    </lineage>
</organism>
<keyword evidence="1 5" id="KW-0489">Methyltransferase</keyword>
<name>A0A841FIX9_9ACTN</name>
<dbReference type="RefSeq" id="WP_184786016.1">
    <property type="nucleotide sequence ID" value="NZ_BONT01000022.1"/>
</dbReference>
<evidence type="ECO:0000256" key="2">
    <source>
        <dbReference type="ARBA" id="ARBA00022679"/>
    </source>
</evidence>
<comment type="caution">
    <text evidence="5">The sequence shown here is derived from an EMBL/GenBank/DDBJ whole genome shotgun (WGS) entry which is preliminary data.</text>
</comment>
<reference evidence="5 6" key="1">
    <citation type="submission" date="2020-08" db="EMBL/GenBank/DDBJ databases">
        <title>Genomic Encyclopedia of Type Strains, Phase IV (KMG-IV): sequencing the most valuable type-strain genomes for metagenomic binning, comparative biology and taxonomic classification.</title>
        <authorList>
            <person name="Goeker M."/>
        </authorList>
    </citation>
    <scope>NUCLEOTIDE SEQUENCE [LARGE SCALE GENOMIC DNA]</scope>
    <source>
        <strain evidence="5 6">YIM 65646</strain>
    </source>
</reference>